<organism evidence="2 3">
    <name type="scientific">Choanephora cucurbitarum</name>
    <dbReference type="NCBI Taxonomy" id="101091"/>
    <lineage>
        <taxon>Eukaryota</taxon>
        <taxon>Fungi</taxon>
        <taxon>Fungi incertae sedis</taxon>
        <taxon>Mucoromycota</taxon>
        <taxon>Mucoromycotina</taxon>
        <taxon>Mucoromycetes</taxon>
        <taxon>Mucorales</taxon>
        <taxon>Mucorineae</taxon>
        <taxon>Choanephoraceae</taxon>
        <taxon>Choanephoroideae</taxon>
        <taxon>Choanephora</taxon>
    </lineage>
</organism>
<dbReference type="Gene3D" id="3.80.10.10">
    <property type="entry name" value="Ribonuclease Inhibitor"/>
    <property type="match status" value="1"/>
</dbReference>
<feature type="domain" description="F-box" evidence="1">
    <location>
        <begin position="1"/>
        <end position="45"/>
    </location>
</feature>
<protein>
    <recommendedName>
        <fullName evidence="1">F-box domain-containing protein</fullName>
    </recommendedName>
</protein>
<accession>A0A1C7NWF0</accession>
<comment type="caution">
    <text evidence="2">The sequence shown here is derived from an EMBL/GenBank/DDBJ whole genome shotgun (WGS) entry which is preliminary data.</text>
</comment>
<dbReference type="PROSITE" id="PS50181">
    <property type="entry name" value="FBOX"/>
    <property type="match status" value="1"/>
</dbReference>
<evidence type="ECO:0000313" key="2">
    <source>
        <dbReference type="EMBL" id="OBZ91754.1"/>
    </source>
</evidence>
<name>A0A1C7NWF0_9FUNG</name>
<dbReference type="InParanoid" id="A0A1C7NWF0"/>
<evidence type="ECO:0000313" key="3">
    <source>
        <dbReference type="Proteomes" id="UP000093000"/>
    </source>
</evidence>
<gene>
    <name evidence="2" type="ORF">A0J61_00192</name>
</gene>
<reference evidence="2 3" key="1">
    <citation type="submission" date="2016-03" db="EMBL/GenBank/DDBJ databases">
        <title>Choanephora cucurbitarum.</title>
        <authorList>
            <person name="Min B."/>
            <person name="Park H."/>
            <person name="Park J.-H."/>
            <person name="Shin H.-D."/>
            <person name="Choi I.-G."/>
        </authorList>
    </citation>
    <scope>NUCLEOTIDE SEQUENCE [LARGE SCALE GENOMIC DNA]</scope>
    <source>
        <strain evidence="2 3">KUS-F28377</strain>
    </source>
</reference>
<dbReference type="Gene3D" id="1.20.1280.50">
    <property type="match status" value="1"/>
</dbReference>
<dbReference type="InterPro" id="IPR036047">
    <property type="entry name" value="F-box-like_dom_sf"/>
</dbReference>
<dbReference type="EMBL" id="LUGH01000004">
    <property type="protein sequence ID" value="OBZ91754.1"/>
    <property type="molecule type" value="Genomic_DNA"/>
</dbReference>
<dbReference type="InterPro" id="IPR032675">
    <property type="entry name" value="LRR_dom_sf"/>
</dbReference>
<dbReference type="InterPro" id="IPR001810">
    <property type="entry name" value="F-box_dom"/>
</dbReference>
<dbReference type="SUPFAM" id="SSF81383">
    <property type="entry name" value="F-box domain"/>
    <property type="match status" value="1"/>
</dbReference>
<dbReference type="AlphaFoldDB" id="A0A1C7NWF0"/>
<evidence type="ECO:0000259" key="1">
    <source>
        <dbReference type="PROSITE" id="PS50181"/>
    </source>
</evidence>
<dbReference type="Pfam" id="PF12937">
    <property type="entry name" value="F-box-like"/>
    <property type="match status" value="1"/>
</dbReference>
<dbReference type="OrthoDB" id="2203512at2759"/>
<proteinExistence type="predicted"/>
<dbReference type="Proteomes" id="UP000093000">
    <property type="component" value="Unassembled WGS sequence"/>
</dbReference>
<keyword evidence="3" id="KW-1185">Reference proteome</keyword>
<sequence length="305" mass="35146">MSLQKLPPEIINHIASFIPHDDLAELAETCQKCYLAVLPYLWHNITIHSMEDLEMIARRLYSNSLWRQRAIQFVHNITLCGTRHSRRCSNSFMARMFGIAITEENETDYANNKEQPFQTSSIVDFSHLVMSLFPHVNHITFDFSQAFKCFRFSTPEGRSTLSFSGTISVHNYIADNTTFLYILLSHFTNMHQLTVKSAPILSLCENLDELLLTNQDIACIASLELNSLTDLRLSYIDWTDTQIDTWNRLIDTLPNLTSLDLSWLFSPNLESYSTVCDMLKESISLVPILSKETENCKRVCFVRKL</sequence>